<dbReference type="EMBL" id="QWEI01000001">
    <property type="protein sequence ID" value="RHW39448.1"/>
    <property type="molecule type" value="Genomic_DNA"/>
</dbReference>
<dbReference type="PROSITE" id="PS00175">
    <property type="entry name" value="PG_MUTASE"/>
    <property type="match status" value="1"/>
</dbReference>
<dbReference type="Pfam" id="PF00300">
    <property type="entry name" value="His_Phos_1"/>
    <property type="match status" value="1"/>
</dbReference>
<proteinExistence type="predicted"/>
<dbReference type="InterPro" id="IPR001345">
    <property type="entry name" value="PG/BPGM_mutase_AS"/>
</dbReference>
<dbReference type="PANTHER" id="PTHR48100:SF1">
    <property type="entry name" value="HISTIDINE PHOSPHATASE FAMILY PROTEIN-RELATED"/>
    <property type="match status" value="1"/>
</dbReference>
<dbReference type="InterPro" id="IPR013078">
    <property type="entry name" value="His_Pase_superF_clade-1"/>
</dbReference>
<comment type="caution">
    <text evidence="4">The sequence shown here is derived from an EMBL/GenBank/DDBJ whole genome shotgun (WGS) entry which is preliminary data.</text>
</comment>
<dbReference type="InterPro" id="IPR029033">
    <property type="entry name" value="His_PPase_superfam"/>
</dbReference>
<protein>
    <submittedName>
        <fullName evidence="4">Histidine phosphatase family protein</fullName>
    </submittedName>
</protein>
<reference evidence="4 5" key="1">
    <citation type="submission" date="2018-08" db="EMBL/GenBank/DDBJ databases">
        <title>Lysinibacillus sp. YLB-03 draft genome sequence.</title>
        <authorList>
            <person name="Yu L."/>
        </authorList>
    </citation>
    <scope>NUCLEOTIDE SEQUENCE [LARGE SCALE GENOMIC DNA]</scope>
    <source>
        <strain evidence="4 5">YLB-03</strain>
    </source>
</reference>
<dbReference type="AlphaFoldDB" id="A0A396SGP5"/>
<evidence type="ECO:0000313" key="5">
    <source>
        <dbReference type="Proteomes" id="UP000265692"/>
    </source>
</evidence>
<dbReference type="GO" id="GO:0016791">
    <property type="term" value="F:phosphatase activity"/>
    <property type="evidence" value="ECO:0007669"/>
    <property type="project" value="TreeGrafter"/>
</dbReference>
<evidence type="ECO:0000256" key="2">
    <source>
        <dbReference type="ARBA" id="ARBA00023235"/>
    </source>
</evidence>
<dbReference type="SUPFAM" id="SSF53254">
    <property type="entry name" value="Phosphoglycerate mutase-like"/>
    <property type="match status" value="1"/>
</dbReference>
<dbReference type="Proteomes" id="UP000265692">
    <property type="component" value="Unassembled WGS sequence"/>
</dbReference>
<evidence type="ECO:0000256" key="3">
    <source>
        <dbReference type="PIRSR" id="PIRSR613078-2"/>
    </source>
</evidence>
<dbReference type="CDD" id="cd07067">
    <property type="entry name" value="HP_PGM_like"/>
    <property type="match status" value="1"/>
</dbReference>
<dbReference type="GO" id="GO:0005737">
    <property type="term" value="C:cytoplasm"/>
    <property type="evidence" value="ECO:0007669"/>
    <property type="project" value="TreeGrafter"/>
</dbReference>
<dbReference type="PANTHER" id="PTHR48100">
    <property type="entry name" value="BROAD-SPECIFICITY PHOSPHATASE YOR283W-RELATED"/>
    <property type="match status" value="1"/>
</dbReference>
<dbReference type="SMART" id="SM00855">
    <property type="entry name" value="PGAM"/>
    <property type="match status" value="1"/>
</dbReference>
<keyword evidence="5" id="KW-1185">Reference proteome</keyword>
<dbReference type="Gene3D" id="3.40.50.1240">
    <property type="entry name" value="Phosphoglycerate mutase-like"/>
    <property type="match status" value="1"/>
</dbReference>
<feature type="binding site" evidence="3">
    <location>
        <position position="59"/>
    </location>
    <ligand>
        <name>substrate</name>
    </ligand>
</feature>
<keyword evidence="2" id="KW-0413">Isomerase</keyword>
<sequence length="207" mass="23540">MLLLIMCKVVRVYRHGETLWNKAGILQGWLDSPLTDNGKRQAENPNFQPEIVYASDLGRALQTAQLMFPEVDIRIDSRLREINLGEWQGESILNLQHDLHYQMYLQHPEKFIANTQETFGQVTERMQSFLDFLIHRPENKIAVISHGVAIACLCIALQNKPLSSLWDEGMLTGGQSVTLIFDKEGWTIQSSGNMNKNKTSCVYSSDS</sequence>
<dbReference type="InterPro" id="IPR050275">
    <property type="entry name" value="PGM_Phosphatase"/>
</dbReference>
<gene>
    <name evidence="4" type="ORF">D1B33_00975</name>
</gene>
<name>A0A396SGP5_9BACL</name>
<keyword evidence="1" id="KW-0324">Glycolysis</keyword>
<evidence type="ECO:0000256" key="1">
    <source>
        <dbReference type="ARBA" id="ARBA00023152"/>
    </source>
</evidence>
<feature type="binding site" evidence="3">
    <location>
        <begin position="14"/>
        <end position="21"/>
    </location>
    <ligand>
        <name>substrate</name>
    </ligand>
</feature>
<evidence type="ECO:0000313" key="4">
    <source>
        <dbReference type="EMBL" id="RHW39448.1"/>
    </source>
</evidence>
<organism evidence="4 5">
    <name type="scientific">Ureibacillus yapensis</name>
    <dbReference type="NCBI Taxonomy" id="2304605"/>
    <lineage>
        <taxon>Bacteria</taxon>
        <taxon>Bacillati</taxon>
        <taxon>Bacillota</taxon>
        <taxon>Bacilli</taxon>
        <taxon>Bacillales</taxon>
        <taxon>Caryophanaceae</taxon>
        <taxon>Ureibacillus</taxon>
    </lineage>
</organism>
<accession>A0A396SGP5</accession>